<protein>
    <recommendedName>
        <fullName evidence="1">Glycine-rich domain-containing protein</fullName>
    </recommendedName>
</protein>
<name>A0A095Y4L3_9CORY</name>
<dbReference type="InterPro" id="IPR049304">
    <property type="entry name" value="Gly_rich_dom"/>
</dbReference>
<dbReference type="EMBL" id="JRNE01000040">
    <property type="protein sequence ID" value="KGF17355.1"/>
    <property type="molecule type" value="Genomic_DNA"/>
</dbReference>
<comment type="caution">
    <text evidence="2">The sequence shown here is derived from an EMBL/GenBank/DDBJ whole genome shotgun (WGS) entry which is preliminary data.</text>
</comment>
<organism evidence="2 3">
    <name type="scientific">Corynebacterium freneyi DNF00450</name>
    <dbReference type="NCBI Taxonomy" id="1287475"/>
    <lineage>
        <taxon>Bacteria</taxon>
        <taxon>Bacillati</taxon>
        <taxon>Actinomycetota</taxon>
        <taxon>Actinomycetes</taxon>
        <taxon>Mycobacteriales</taxon>
        <taxon>Corynebacteriaceae</taxon>
        <taxon>Corynebacterium</taxon>
    </lineage>
</organism>
<evidence type="ECO:0000259" key="1">
    <source>
        <dbReference type="Pfam" id="PF21722"/>
    </source>
</evidence>
<sequence length="196" mass="20174">MYVGDRYVWPKIQPRKSAIVSNTGERFYDTVEVPWWVAAIDLVLLGAGGGGAGGDGVIGRSGRAGSPGEWRGFTINRKPGEPALLTYDINAGGHGGDKESPGGAGGATIVTFEGNTYTAPGGAGGSGYGSPDSHINPRNFTWNDTQWTPNPSLQYMRQGYGGTGGAGGAFGKADPGSPGRSGIVYMVMSPADDAMQ</sequence>
<gene>
    <name evidence="2" type="ORF">HMPREF1650_04090</name>
</gene>
<dbReference type="Proteomes" id="UP000029548">
    <property type="component" value="Unassembled WGS sequence"/>
</dbReference>
<reference evidence="2 3" key="1">
    <citation type="submission" date="2014-07" db="EMBL/GenBank/DDBJ databases">
        <authorList>
            <person name="McCorrison J."/>
            <person name="Sanka R."/>
            <person name="Torralba M."/>
            <person name="Gillis M."/>
            <person name="Haft D.H."/>
            <person name="Methe B."/>
            <person name="Sutton G."/>
            <person name="Nelson K.E."/>
        </authorList>
    </citation>
    <scope>NUCLEOTIDE SEQUENCE [LARGE SCALE GENOMIC DNA]</scope>
    <source>
        <strain evidence="2 3">DNF00450</strain>
    </source>
</reference>
<accession>A0A095Y4L3</accession>
<proteinExistence type="predicted"/>
<feature type="domain" description="Glycine-rich" evidence="1">
    <location>
        <begin position="30"/>
        <end position="129"/>
    </location>
</feature>
<dbReference type="AlphaFoldDB" id="A0A095Y4L3"/>
<evidence type="ECO:0000313" key="2">
    <source>
        <dbReference type="EMBL" id="KGF17355.1"/>
    </source>
</evidence>
<evidence type="ECO:0000313" key="3">
    <source>
        <dbReference type="Proteomes" id="UP000029548"/>
    </source>
</evidence>
<dbReference type="Pfam" id="PF21722">
    <property type="entry name" value="Gly_rich_2"/>
    <property type="match status" value="1"/>
</dbReference>